<keyword evidence="8 12" id="KW-0904">Protein phosphatase</keyword>
<keyword evidence="6 12" id="KW-0378">Hydrolase</keyword>
<evidence type="ECO:0000256" key="7">
    <source>
        <dbReference type="ARBA" id="ARBA00022842"/>
    </source>
</evidence>
<name>A0AAN8WD66_9MAGN</name>
<dbReference type="InterPro" id="IPR001932">
    <property type="entry name" value="PPM-type_phosphatase-like_dom"/>
</dbReference>
<comment type="cofactor">
    <cofactor evidence="2">
        <name>Mg(2+)</name>
        <dbReference type="ChEBI" id="CHEBI:18420"/>
    </cofactor>
</comment>
<comment type="catalytic activity">
    <reaction evidence="11">
        <text>O-phospho-L-threonyl-[protein] + H2O = L-threonyl-[protein] + phosphate</text>
        <dbReference type="Rhea" id="RHEA:47004"/>
        <dbReference type="Rhea" id="RHEA-COMP:11060"/>
        <dbReference type="Rhea" id="RHEA-COMP:11605"/>
        <dbReference type="ChEBI" id="CHEBI:15377"/>
        <dbReference type="ChEBI" id="CHEBI:30013"/>
        <dbReference type="ChEBI" id="CHEBI:43474"/>
        <dbReference type="ChEBI" id="CHEBI:61977"/>
        <dbReference type="EC" id="3.1.3.16"/>
    </reaction>
</comment>
<feature type="domain" description="PPM-type phosphatase" evidence="14">
    <location>
        <begin position="49"/>
        <end position="357"/>
    </location>
</feature>
<protein>
    <recommendedName>
        <fullName evidence="4">protein-serine/threonine phosphatase</fullName>
        <ecNumber evidence="4">3.1.3.16</ecNumber>
    </recommendedName>
</protein>
<dbReference type="SMART" id="SM00331">
    <property type="entry name" value="PP2C_SIG"/>
    <property type="match status" value="1"/>
</dbReference>
<comment type="catalytic activity">
    <reaction evidence="10">
        <text>O-phospho-L-seryl-[protein] + H2O = L-seryl-[protein] + phosphate</text>
        <dbReference type="Rhea" id="RHEA:20629"/>
        <dbReference type="Rhea" id="RHEA-COMP:9863"/>
        <dbReference type="Rhea" id="RHEA-COMP:11604"/>
        <dbReference type="ChEBI" id="CHEBI:15377"/>
        <dbReference type="ChEBI" id="CHEBI:29999"/>
        <dbReference type="ChEBI" id="CHEBI:43474"/>
        <dbReference type="ChEBI" id="CHEBI:83421"/>
        <dbReference type="EC" id="3.1.3.16"/>
    </reaction>
</comment>
<keyword evidence="9" id="KW-0464">Manganese</keyword>
<evidence type="ECO:0000256" key="10">
    <source>
        <dbReference type="ARBA" id="ARBA00047761"/>
    </source>
</evidence>
<dbReference type="GO" id="GO:0004722">
    <property type="term" value="F:protein serine/threonine phosphatase activity"/>
    <property type="evidence" value="ECO:0007669"/>
    <property type="project" value="UniProtKB-EC"/>
</dbReference>
<evidence type="ECO:0000256" key="9">
    <source>
        <dbReference type="ARBA" id="ARBA00023211"/>
    </source>
</evidence>
<comment type="caution">
    <text evidence="15">The sequence shown here is derived from an EMBL/GenBank/DDBJ whole genome shotgun (WGS) entry which is preliminary data.</text>
</comment>
<dbReference type="PROSITE" id="PS01032">
    <property type="entry name" value="PPM_1"/>
    <property type="match status" value="1"/>
</dbReference>
<dbReference type="FunFam" id="3.60.40.10:FF:000008">
    <property type="entry name" value="Phosphatase 2C family protein"/>
    <property type="match status" value="1"/>
</dbReference>
<keyword evidence="5" id="KW-0479">Metal-binding</keyword>
<gene>
    <name evidence="15" type="ORF">RJ641_024839</name>
</gene>
<organism evidence="15 16">
    <name type="scientific">Dillenia turbinata</name>
    <dbReference type="NCBI Taxonomy" id="194707"/>
    <lineage>
        <taxon>Eukaryota</taxon>
        <taxon>Viridiplantae</taxon>
        <taxon>Streptophyta</taxon>
        <taxon>Embryophyta</taxon>
        <taxon>Tracheophyta</taxon>
        <taxon>Spermatophyta</taxon>
        <taxon>Magnoliopsida</taxon>
        <taxon>eudicotyledons</taxon>
        <taxon>Gunneridae</taxon>
        <taxon>Pentapetalae</taxon>
        <taxon>Dilleniales</taxon>
        <taxon>Dilleniaceae</taxon>
        <taxon>Dillenia</taxon>
    </lineage>
</organism>
<sequence length="375" mass="41727">MAEVINALMKMVKPCWRPCVGEDQRCRDKCGKASGLMWYKSLANHVSGEFSIAVIQANNLLEDQSQVESGPLSSSASGPRGTFVGVYDGHGGPEASRFVNENLFNNLKKFASEHQGISENVIKKAFAATEDDFLSLVKKQWQSKPQIASVGSCCLIGLICSGLLYVANAGDSRAVLGRLSSGIGRVTAVQLSEEHNASFESVREELRSLHPDDPQIVVLKHKVWRVKGLIQISRSIGDAYLKKAEFNREPLLSKFRLSESFSSPILSSEPSISAHELQPEDQFVIFASDGLWEHLNNQEAVEIVQKHPRDGIAKRLVRAALQKAARKREMRYSDLKKIERGVRRHFHDDITVIVVFVNQVTTKRGCSILSRPTFR</sequence>
<proteinExistence type="inferred from homology"/>
<evidence type="ECO:0000256" key="1">
    <source>
        <dbReference type="ARBA" id="ARBA00001936"/>
    </source>
</evidence>
<evidence type="ECO:0000256" key="2">
    <source>
        <dbReference type="ARBA" id="ARBA00001946"/>
    </source>
</evidence>
<accession>A0AAN8WD66</accession>
<keyword evidence="16" id="KW-1185">Reference proteome</keyword>
<evidence type="ECO:0000313" key="16">
    <source>
        <dbReference type="Proteomes" id="UP001370490"/>
    </source>
</evidence>
<evidence type="ECO:0000256" key="13">
    <source>
        <dbReference type="SAM" id="Phobius"/>
    </source>
</evidence>
<dbReference type="InterPro" id="IPR015655">
    <property type="entry name" value="PP2C"/>
</dbReference>
<dbReference type="CDD" id="cd00143">
    <property type="entry name" value="PP2Cc"/>
    <property type="match status" value="1"/>
</dbReference>
<dbReference type="PANTHER" id="PTHR47992">
    <property type="entry name" value="PROTEIN PHOSPHATASE"/>
    <property type="match status" value="1"/>
</dbReference>
<evidence type="ECO:0000256" key="11">
    <source>
        <dbReference type="ARBA" id="ARBA00048336"/>
    </source>
</evidence>
<dbReference type="AlphaFoldDB" id="A0AAN8WD66"/>
<evidence type="ECO:0000256" key="5">
    <source>
        <dbReference type="ARBA" id="ARBA00022723"/>
    </source>
</evidence>
<dbReference type="Gene3D" id="3.60.40.10">
    <property type="entry name" value="PPM-type phosphatase domain"/>
    <property type="match status" value="1"/>
</dbReference>
<dbReference type="EMBL" id="JBAMMX010000003">
    <property type="protein sequence ID" value="KAK6943737.1"/>
    <property type="molecule type" value="Genomic_DNA"/>
</dbReference>
<keyword evidence="13" id="KW-0812">Transmembrane</keyword>
<evidence type="ECO:0000256" key="12">
    <source>
        <dbReference type="RuleBase" id="RU003465"/>
    </source>
</evidence>
<keyword evidence="13" id="KW-0472">Membrane</keyword>
<dbReference type="InterPro" id="IPR036457">
    <property type="entry name" value="PPM-type-like_dom_sf"/>
</dbReference>
<keyword evidence="7" id="KW-0460">Magnesium</keyword>
<comment type="similarity">
    <text evidence="3 12">Belongs to the PP2C family.</text>
</comment>
<dbReference type="InterPro" id="IPR000222">
    <property type="entry name" value="PP2C_BS"/>
</dbReference>
<evidence type="ECO:0000256" key="8">
    <source>
        <dbReference type="ARBA" id="ARBA00022912"/>
    </source>
</evidence>
<dbReference type="SUPFAM" id="SSF81606">
    <property type="entry name" value="PP2C-like"/>
    <property type="match status" value="1"/>
</dbReference>
<dbReference type="Pfam" id="PF00481">
    <property type="entry name" value="PP2C"/>
    <property type="match status" value="1"/>
</dbReference>
<evidence type="ECO:0000313" key="15">
    <source>
        <dbReference type="EMBL" id="KAK6943737.1"/>
    </source>
</evidence>
<dbReference type="SMART" id="SM00332">
    <property type="entry name" value="PP2Cc"/>
    <property type="match status" value="1"/>
</dbReference>
<dbReference type="GO" id="GO:0016020">
    <property type="term" value="C:membrane"/>
    <property type="evidence" value="ECO:0007669"/>
    <property type="project" value="UniProtKB-ARBA"/>
</dbReference>
<dbReference type="GO" id="GO:0046872">
    <property type="term" value="F:metal ion binding"/>
    <property type="evidence" value="ECO:0007669"/>
    <property type="project" value="UniProtKB-KW"/>
</dbReference>
<dbReference type="Proteomes" id="UP001370490">
    <property type="component" value="Unassembled WGS sequence"/>
</dbReference>
<reference evidence="15 16" key="1">
    <citation type="submission" date="2023-12" db="EMBL/GenBank/DDBJ databases">
        <title>A high-quality genome assembly for Dillenia turbinata (Dilleniales).</title>
        <authorList>
            <person name="Chanderbali A."/>
        </authorList>
    </citation>
    <scope>NUCLEOTIDE SEQUENCE [LARGE SCALE GENOMIC DNA]</scope>
    <source>
        <strain evidence="15">LSX21</strain>
        <tissue evidence="15">Leaf</tissue>
    </source>
</reference>
<evidence type="ECO:0000256" key="3">
    <source>
        <dbReference type="ARBA" id="ARBA00006702"/>
    </source>
</evidence>
<evidence type="ECO:0000259" key="14">
    <source>
        <dbReference type="PROSITE" id="PS51746"/>
    </source>
</evidence>
<comment type="cofactor">
    <cofactor evidence="1">
        <name>Mn(2+)</name>
        <dbReference type="ChEBI" id="CHEBI:29035"/>
    </cofactor>
</comment>
<feature type="transmembrane region" description="Helical" evidence="13">
    <location>
        <begin position="147"/>
        <end position="167"/>
    </location>
</feature>
<dbReference type="EC" id="3.1.3.16" evidence="4"/>
<dbReference type="PROSITE" id="PS51746">
    <property type="entry name" value="PPM_2"/>
    <property type="match status" value="1"/>
</dbReference>
<evidence type="ECO:0000256" key="6">
    <source>
        <dbReference type="ARBA" id="ARBA00022801"/>
    </source>
</evidence>
<evidence type="ECO:0000256" key="4">
    <source>
        <dbReference type="ARBA" id="ARBA00013081"/>
    </source>
</evidence>
<keyword evidence="13" id="KW-1133">Transmembrane helix</keyword>